<keyword evidence="3" id="KW-1185">Reference proteome</keyword>
<reference evidence="2 3" key="1">
    <citation type="submission" date="2019-02" db="EMBL/GenBank/DDBJ databases">
        <title>Deep-cultivation of Planctomycetes and their phenomic and genomic characterization uncovers novel biology.</title>
        <authorList>
            <person name="Wiegand S."/>
            <person name="Jogler M."/>
            <person name="Boedeker C."/>
            <person name="Pinto D."/>
            <person name="Vollmers J."/>
            <person name="Rivas-Marin E."/>
            <person name="Kohn T."/>
            <person name="Peeters S.H."/>
            <person name="Heuer A."/>
            <person name="Rast P."/>
            <person name="Oberbeckmann S."/>
            <person name="Bunk B."/>
            <person name="Jeske O."/>
            <person name="Meyerdierks A."/>
            <person name="Storesund J.E."/>
            <person name="Kallscheuer N."/>
            <person name="Luecker S."/>
            <person name="Lage O.M."/>
            <person name="Pohl T."/>
            <person name="Merkel B.J."/>
            <person name="Hornburger P."/>
            <person name="Mueller R.-W."/>
            <person name="Bruemmer F."/>
            <person name="Labrenz M."/>
            <person name="Spormann A.M."/>
            <person name="Op Den Camp H."/>
            <person name="Overmann J."/>
            <person name="Amann R."/>
            <person name="Jetten M.S.M."/>
            <person name="Mascher T."/>
            <person name="Medema M.H."/>
            <person name="Devos D.P."/>
            <person name="Kaster A.-K."/>
            <person name="Ovreas L."/>
            <person name="Rohde M."/>
            <person name="Galperin M.Y."/>
            <person name="Jogler C."/>
        </authorList>
    </citation>
    <scope>NUCLEOTIDE SEQUENCE [LARGE SCALE GENOMIC DNA]</scope>
    <source>
        <strain evidence="2 3">KOR34</strain>
    </source>
</reference>
<proteinExistence type="predicted"/>
<dbReference type="InterPro" id="IPR029063">
    <property type="entry name" value="SAM-dependent_MTases_sf"/>
</dbReference>
<sequence length="227" mass="24142">MPDSLAHVRSGYDRWAAVYDSDANPLPPLEEPLVRTSVGDARGLRVLDLGCGTGRHALWLAAAGANVTAVDFSSGMLDAARVKPGAERVEFVQLDLHEPLPYAEAFDLLVSGLVLEHVSDLPRLFSAAYATLKPGGRAVLSAMHPAMFLRGSQARFTDPDTGEVVPVGSLPHSISEFVMAALGGGFQISGLTESAPDADFAARFPRAEKYVGYPMVVVMSLERPPSP</sequence>
<dbReference type="EMBL" id="SIHJ01000002">
    <property type="protein sequence ID" value="TWT33578.1"/>
    <property type="molecule type" value="Genomic_DNA"/>
</dbReference>
<evidence type="ECO:0000259" key="1">
    <source>
        <dbReference type="Pfam" id="PF08241"/>
    </source>
</evidence>
<dbReference type="EC" id="2.1.1.197" evidence="2"/>
<dbReference type="GO" id="GO:0102130">
    <property type="term" value="F:malonyl-CoA methyltransferase activity"/>
    <property type="evidence" value="ECO:0007669"/>
    <property type="project" value="UniProtKB-EC"/>
</dbReference>
<dbReference type="CDD" id="cd02440">
    <property type="entry name" value="AdoMet_MTases"/>
    <property type="match status" value="1"/>
</dbReference>
<evidence type="ECO:0000313" key="2">
    <source>
        <dbReference type="EMBL" id="TWT33578.1"/>
    </source>
</evidence>
<dbReference type="PANTHER" id="PTHR43861">
    <property type="entry name" value="TRANS-ACONITATE 2-METHYLTRANSFERASE-RELATED"/>
    <property type="match status" value="1"/>
</dbReference>
<dbReference type="RefSeq" id="WP_146566324.1">
    <property type="nucleotide sequence ID" value="NZ_SIHJ01000002.1"/>
</dbReference>
<organism evidence="2 3">
    <name type="scientific">Posidoniimonas corsicana</name>
    <dbReference type="NCBI Taxonomy" id="1938618"/>
    <lineage>
        <taxon>Bacteria</taxon>
        <taxon>Pseudomonadati</taxon>
        <taxon>Planctomycetota</taxon>
        <taxon>Planctomycetia</taxon>
        <taxon>Pirellulales</taxon>
        <taxon>Lacipirellulaceae</taxon>
        <taxon>Posidoniimonas</taxon>
    </lineage>
</organism>
<dbReference type="InterPro" id="IPR013216">
    <property type="entry name" value="Methyltransf_11"/>
</dbReference>
<dbReference type="AlphaFoldDB" id="A0A5C5V4W8"/>
<comment type="caution">
    <text evidence="2">The sequence shown here is derived from an EMBL/GenBank/DDBJ whole genome shotgun (WGS) entry which is preliminary data.</text>
</comment>
<protein>
    <submittedName>
        <fullName evidence="2">Malonyl-[acyl-carrier protein] O-methyltransferase</fullName>
        <ecNumber evidence="2">2.1.1.197</ecNumber>
    </submittedName>
</protein>
<dbReference type="Proteomes" id="UP000316714">
    <property type="component" value="Unassembled WGS sequence"/>
</dbReference>
<dbReference type="OrthoDB" id="278023at2"/>
<accession>A0A5C5V4W8</accession>
<evidence type="ECO:0000313" key="3">
    <source>
        <dbReference type="Proteomes" id="UP000316714"/>
    </source>
</evidence>
<keyword evidence="2" id="KW-0808">Transferase</keyword>
<dbReference type="Gene3D" id="3.40.50.150">
    <property type="entry name" value="Vaccinia Virus protein VP39"/>
    <property type="match status" value="1"/>
</dbReference>
<dbReference type="GO" id="GO:0032259">
    <property type="term" value="P:methylation"/>
    <property type="evidence" value="ECO:0007669"/>
    <property type="project" value="UniProtKB-KW"/>
</dbReference>
<dbReference type="GO" id="GO:0008757">
    <property type="term" value="F:S-adenosylmethionine-dependent methyltransferase activity"/>
    <property type="evidence" value="ECO:0007669"/>
    <property type="project" value="InterPro"/>
</dbReference>
<dbReference type="Pfam" id="PF08241">
    <property type="entry name" value="Methyltransf_11"/>
    <property type="match status" value="1"/>
</dbReference>
<dbReference type="SUPFAM" id="SSF53335">
    <property type="entry name" value="S-adenosyl-L-methionine-dependent methyltransferases"/>
    <property type="match status" value="1"/>
</dbReference>
<gene>
    <name evidence="2" type="primary">bioC</name>
    <name evidence="2" type="ORF">KOR34_34100</name>
</gene>
<keyword evidence="2" id="KW-0489">Methyltransferase</keyword>
<name>A0A5C5V4W8_9BACT</name>
<feature type="domain" description="Methyltransferase type 11" evidence="1">
    <location>
        <begin position="47"/>
        <end position="139"/>
    </location>
</feature>